<comment type="caution">
    <text evidence="1">The sequence shown here is derived from an EMBL/GenBank/DDBJ whole genome shotgun (WGS) entry which is preliminary data.</text>
</comment>
<accession>A0A2S9WUI0</accession>
<dbReference type="Proteomes" id="UP000239532">
    <property type="component" value="Unassembled WGS sequence"/>
</dbReference>
<organism evidence="1 2">
    <name type="scientific">Nonlabens agnitus</name>
    <dbReference type="NCBI Taxonomy" id="870484"/>
    <lineage>
        <taxon>Bacteria</taxon>
        <taxon>Pseudomonadati</taxon>
        <taxon>Bacteroidota</taxon>
        <taxon>Flavobacteriia</taxon>
        <taxon>Flavobacteriales</taxon>
        <taxon>Flavobacteriaceae</taxon>
        <taxon>Nonlabens</taxon>
    </lineage>
</organism>
<keyword evidence="2" id="KW-1185">Reference proteome</keyword>
<proteinExistence type="predicted"/>
<dbReference type="RefSeq" id="WP_105982898.1">
    <property type="nucleotide sequence ID" value="NZ_MQUC01000003.1"/>
</dbReference>
<evidence type="ECO:0000313" key="1">
    <source>
        <dbReference type="EMBL" id="PRP67125.1"/>
    </source>
</evidence>
<dbReference type="EMBL" id="MQUC01000003">
    <property type="protein sequence ID" value="PRP67125.1"/>
    <property type="molecule type" value="Genomic_DNA"/>
</dbReference>
<name>A0A2S9WUI0_9FLAO</name>
<sequence>MYAFERVGNEIKTTLEDFVIHEIIGENDGGLNGSYKELKRLIIPVNLTQHHSDLRIQEVVLKSKMIDGEEEITGISKNDVAILKFHNGKYHSK</sequence>
<gene>
    <name evidence="1" type="ORF">BST86_08445</name>
</gene>
<protein>
    <submittedName>
        <fullName evidence="1">Uncharacterized protein</fullName>
    </submittedName>
</protein>
<reference evidence="1 2" key="1">
    <citation type="submission" date="2016-11" db="EMBL/GenBank/DDBJ databases">
        <title>Trade-off between light-utilization and light-protection in marine flavobacteria.</title>
        <authorList>
            <person name="Kumagai Y."/>
        </authorList>
    </citation>
    <scope>NUCLEOTIDE SEQUENCE [LARGE SCALE GENOMIC DNA]</scope>
    <source>
        <strain evidence="1 2">JCM 17109</strain>
    </source>
</reference>
<dbReference type="AlphaFoldDB" id="A0A2S9WUI0"/>
<evidence type="ECO:0000313" key="2">
    <source>
        <dbReference type="Proteomes" id="UP000239532"/>
    </source>
</evidence>